<evidence type="ECO:0000313" key="9">
    <source>
        <dbReference type="EnsemblPlants" id="AUR62023619-RA:cds"/>
    </source>
</evidence>
<dbReference type="OrthoDB" id="436852at2759"/>
<evidence type="ECO:0000313" key="10">
    <source>
        <dbReference type="Proteomes" id="UP000596660"/>
    </source>
</evidence>
<dbReference type="OMA" id="QFLEECG"/>
<dbReference type="Gramene" id="AUR62023619-RA">
    <property type="protein sequence ID" value="AUR62023619-RA:cds"/>
    <property type="gene ID" value="AUR62023619"/>
</dbReference>
<feature type="region of interest" description="Disordered" evidence="7">
    <location>
        <begin position="1"/>
        <end position="23"/>
    </location>
</feature>
<feature type="domain" description="Bromodomain associated" evidence="8">
    <location>
        <begin position="33"/>
        <end position="110"/>
    </location>
</feature>
<dbReference type="AlphaFoldDB" id="A0A803M596"/>
<comment type="subcellular location">
    <subcellularLocation>
        <location evidence="1">Nucleus</location>
    </subcellularLocation>
</comment>
<gene>
    <name evidence="9" type="primary">LOC110725318</name>
</gene>
<dbReference type="Pfam" id="PF07524">
    <property type="entry name" value="Bromo_TP"/>
    <property type="match status" value="1"/>
</dbReference>
<evidence type="ECO:0000256" key="2">
    <source>
        <dbReference type="ARBA" id="ARBA00008767"/>
    </source>
</evidence>
<comment type="similarity">
    <text evidence="2">Belongs to the TAF8 family.</text>
</comment>
<protein>
    <recommendedName>
        <fullName evidence="3">Transcription initiation factor TFIID subunit 8</fullName>
    </recommendedName>
</protein>
<evidence type="ECO:0000256" key="7">
    <source>
        <dbReference type="SAM" id="MobiDB-lite"/>
    </source>
</evidence>
<dbReference type="PANTHER" id="PTHR46338:SF1">
    <property type="entry name" value="TRANSCRIPTION INITIATION FACTOR TFIID SUBUNIT 8"/>
    <property type="match status" value="1"/>
</dbReference>
<dbReference type="GeneID" id="110725318"/>
<dbReference type="Gene3D" id="1.10.20.10">
    <property type="entry name" value="Histone, subunit A"/>
    <property type="match status" value="1"/>
</dbReference>
<sequence>MSDGGEKIKRENEDNDSKRDRRAILSIERAEPDDYGRAVSKMAVAQICEGVGFEAIKQSALVAISDIAVRFICDLGKSASFYANLAGRSESNLFDIVKGLQDFSGFSENNIVDQMSGFVRTVEDIEIPFAHPIPRFPVPVTKNSRKLQTPSFLQMGETPSSKHIPDWLPAFPDPHTYIQSPVWSQKKLDLRISKGEQARQRRKAERSLLNLQQRLLSNGLAGPSGSGPPHVNDGERSMGVPIGDNPFLAPPLPPPPPPGKNAYENGVSERKHVLVKETFAPAIDALKGNTDDGGLDTDAMEIDRRVVPNSIPVKRRPVVNFKLKAGKKMLVEDLDIHLRSKVSEKRTSMLGRDDDKDDKKRRAEFILRQSSMDNPQELSQM</sequence>
<reference evidence="9" key="1">
    <citation type="journal article" date="2017" name="Nature">
        <title>The genome of Chenopodium quinoa.</title>
        <authorList>
            <person name="Jarvis D.E."/>
            <person name="Ho Y.S."/>
            <person name="Lightfoot D.J."/>
            <person name="Schmoeckel S.M."/>
            <person name="Li B."/>
            <person name="Borm T.J.A."/>
            <person name="Ohyanagi H."/>
            <person name="Mineta K."/>
            <person name="Michell C.T."/>
            <person name="Saber N."/>
            <person name="Kharbatia N.M."/>
            <person name="Rupper R.R."/>
            <person name="Sharp A.R."/>
            <person name="Dally N."/>
            <person name="Boughton B.A."/>
            <person name="Woo Y.H."/>
            <person name="Gao G."/>
            <person name="Schijlen E.G.W.M."/>
            <person name="Guo X."/>
            <person name="Momin A.A."/>
            <person name="Negrao S."/>
            <person name="Al-Babili S."/>
            <person name="Gehring C."/>
            <person name="Roessner U."/>
            <person name="Jung C."/>
            <person name="Murphy K."/>
            <person name="Arold S.T."/>
            <person name="Gojobori T."/>
            <person name="van der Linden C.G."/>
            <person name="van Loo E.N."/>
            <person name="Jellen E.N."/>
            <person name="Maughan P.J."/>
            <person name="Tester M."/>
        </authorList>
    </citation>
    <scope>NUCLEOTIDE SEQUENCE [LARGE SCALE GENOMIC DNA]</scope>
    <source>
        <strain evidence="9">cv. PI 614886</strain>
    </source>
</reference>
<dbReference type="InterPro" id="IPR037818">
    <property type="entry name" value="TAF8"/>
</dbReference>
<name>A0A803M596_CHEQI</name>
<keyword evidence="10" id="KW-1185">Reference proteome</keyword>
<accession>A0A803M596</accession>
<reference evidence="9" key="2">
    <citation type="submission" date="2021-03" db="UniProtKB">
        <authorList>
            <consortium name="EnsemblPlants"/>
        </authorList>
    </citation>
    <scope>IDENTIFICATION</scope>
</reference>
<feature type="compositionally biased region" description="Pro residues" evidence="7">
    <location>
        <begin position="248"/>
        <end position="259"/>
    </location>
</feature>
<evidence type="ECO:0000256" key="4">
    <source>
        <dbReference type="ARBA" id="ARBA00023015"/>
    </source>
</evidence>
<evidence type="ECO:0000256" key="6">
    <source>
        <dbReference type="ARBA" id="ARBA00023242"/>
    </source>
</evidence>
<dbReference type="InterPro" id="IPR009072">
    <property type="entry name" value="Histone-fold"/>
</dbReference>
<evidence type="ECO:0000259" key="8">
    <source>
        <dbReference type="SMART" id="SM00576"/>
    </source>
</evidence>
<dbReference type="EnsemblPlants" id="AUR62023619-RA">
    <property type="protein sequence ID" value="AUR62023619-RA:cds"/>
    <property type="gene ID" value="AUR62023619"/>
</dbReference>
<feature type="region of interest" description="Disordered" evidence="7">
    <location>
        <begin position="217"/>
        <end position="264"/>
    </location>
</feature>
<dbReference type="SMART" id="SM00576">
    <property type="entry name" value="BTP"/>
    <property type="match status" value="1"/>
</dbReference>
<dbReference type="GO" id="GO:0046982">
    <property type="term" value="F:protein heterodimerization activity"/>
    <property type="evidence" value="ECO:0007669"/>
    <property type="project" value="InterPro"/>
</dbReference>
<organism evidence="9 10">
    <name type="scientific">Chenopodium quinoa</name>
    <name type="common">Quinoa</name>
    <dbReference type="NCBI Taxonomy" id="63459"/>
    <lineage>
        <taxon>Eukaryota</taxon>
        <taxon>Viridiplantae</taxon>
        <taxon>Streptophyta</taxon>
        <taxon>Embryophyta</taxon>
        <taxon>Tracheophyta</taxon>
        <taxon>Spermatophyta</taxon>
        <taxon>Magnoliopsida</taxon>
        <taxon>eudicotyledons</taxon>
        <taxon>Gunneridae</taxon>
        <taxon>Pentapetalae</taxon>
        <taxon>Caryophyllales</taxon>
        <taxon>Chenopodiaceae</taxon>
        <taxon>Chenopodioideae</taxon>
        <taxon>Atripliceae</taxon>
        <taxon>Chenopodium</taxon>
    </lineage>
</organism>
<dbReference type="PANTHER" id="PTHR46338">
    <property type="entry name" value="TRANSCRIPTION INITIATION FACTOR TFIID SUBUNIT 8"/>
    <property type="match status" value="1"/>
</dbReference>
<keyword evidence="5" id="KW-0804">Transcription</keyword>
<dbReference type="Pfam" id="PF10406">
    <property type="entry name" value="TAF8_C"/>
    <property type="match status" value="1"/>
</dbReference>
<dbReference type="InterPro" id="IPR006565">
    <property type="entry name" value="BTP"/>
</dbReference>
<dbReference type="GO" id="GO:0005669">
    <property type="term" value="C:transcription factor TFIID complex"/>
    <property type="evidence" value="ECO:0007669"/>
    <property type="project" value="InterPro"/>
</dbReference>
<dbReference type="CDD" id="cd08049">
    <property type="entry name" value="TAF8"/>
    <property type="match status" value="1"/>
</dbReference>
<evidence type="ECO:0000256" key="5">
    <source>
        <dbReference type="ARBA" id="ARBA00023163"/>
    </source>
</evidence>
<dbReference type="Proteomes" id="UP000596660">
    <property type="component" value="Unplaced"/>
</dbReference>
<evidence type="ECO:0000256" key="1">
    <source>
        <dbReference type="ARBA" id="ARBA00004123"/>
    </source>
</evidence>
<dbReference type="KEGG" id="cqi:110725318"/>
<dbReference type="RefSeq" id="XP_021760503.1">
    <property type="nucleotide sequence ID" value="XM_021904811.1"/>
</dbReference>
<keyword evidence="6" id="KW-0539">Nucleus</keyword>
<keyword evidence="4" id="KW-0805">Transcription regulation</keyword>
<evidence type="ECO:0000256" key="3">
    <source>
        <dbReference type="ARBA" id="ARBA00017307"/>
    </source>
</evidence>
<dbReference type="InterPro" id="IPR019473">
    <property type="entry name" value="TFIID_su8_C"/>
</dbReference>
<proteinExistence type="inferred from homology"/>